<dbReference type="AlphaFoldDB" id="I0KEN4"/>
<dbReference type="PATRIC" id="fig|1166018.3.peg.1556"/>
<sequence length="282" mass="31560">MNALELIRLNNLPLVGQLLSDETTLGLHHSRRNGAGVEFAQFRTYQPGDDPRLIDWKRYAQTGKHLVRESEAESSRQVRLLVDLSGSMNYEEGGIRRLDYAKVLLASLAYIANRQGDPISLYGVRDGRIEALVPAGKQAFQKVLGTLAGLTASGGWPEHTAGFPELQRRQSELLVLVSDLLQLNDEWLALLRQAASPRREILLVQVLGQQEVDFTLSGFYQFQDLETNQTVEVQAEAVRAQVRDAATTYFAQLDTHLTLPHLRRVRAMLIDPPALVLRELLG</sequence>
<gene>
    <name evidence="2" type="ORF">FAES_4588</name>
</gene>
<dbReference type="eggNOG" id="COG1721">
    <property type="taxonomic scope" value="Bacteria"/>
</dbReference>
<dbReference type="STRING" id="1166018.FAES_4588"/>
<dbReference type="SUPFAM" id="SSF53300">
    <property type="entry name" value="vWA-like"/>
    <property type="match status" value="1"/>
</dbReference>
<dbReference type="OrthoDB" id="9776116at2"/>
<reference evidence="2 3" key="1">
    <citation type="journal article" date="2012" name="J. Bacteriol.">
        <title>Genome Sequence of Fibrella aestuarina BUZ 2T, a Filamentous Marine Bacterium.</title>
        <authorList>
            <person name="Filippini M."/>
            <person name="Qi W."/>
            <person name="Blom J."/>
            <person name="Goesmann A."/>
            <person name="Smits T.H."/>
            <person name="Bagheri H.C."/>
        </authorList>
    </citation>
    <scope>NUCLEOTIDE SEQUENCE [LARGE SCALE GENOMIC DNA]</scope>
    <source>
        <strain evidence="3">BUZ 2T</strain>
    </source>
</reference>
<accession>I0KEN4</accession>
<keyword evidence="3" id="KW-1185">Reference proteome</keyword>
<dbReference type="EMBL" id="HE796683">
    <property type="protein sequence ID" value="CCH02587.1"/>
    <property type="molecule type" value="Genomic_DNA"/>
</dbReference>
<dbReference type="PANTHER" id="PTHR33608:SF7">
    <property type="entry name" value="DUF58 DOMAIN-CONTAINING PROTEIN"/>
    <property type="match status" value="1"/>
</dbReference>
<dbReference type="InterPro" id="IPR036465">
    <property type="entry name" value="vWFA_dom_sf"/>
</dbReference>
<dbReference type="Gene3D" id="3.40.50.410">
    <property type="entry name" value="von Willebrand factor, type A domain"/>
    <property type="match status" value="1"/>
</dbReference>
<organism evidence="2 3">
    <name type="scientific">Fibrella aestuarina BUZ 2</name>
    <dbReference type="NCBI Taxonomy" id="1166018"/>
    <lineage>
        <taxon>Bacteria</taxon>
        <taxon>Pseudomonadati</taxon>
        <taxon>Bacteroidota</taxon>
        <taxon>Cytophagia</taxon>
        <taxon>Cytophagales</taxon>
        <taxon>Spirosomataceae</taxon>
        <taxon>Fibrella</taxon>
    </lineage>
</organism>
<name>I0KEN4_9BACT</name>
<dbReference type="Proteomes" id="UP000011058">
    <property type="component" value="Chromosome"/>
</dbReference>
<dbReference type="KEGG" id="fae:FAES_4588"/>
<evidence type="ECO:0000313" key="2">
    <source>
        <dbReference type="EMBL" id="CCH02587.1"/>
    </source>
</evidence>
<dbReference type="InterPro" id="IPR002881">
    <property type="entry name" value="DUF58"/>
</dbReference>
<dbReference type="HOGENOM" id="CLU_054927_2_0_10"/>
<evidence type="ECO:0000313" key="3">
    <source>
        <dbReference type="Proteomes" id="UP000011058"/>
    </source>
</evidence>
<dbReference type="Pfam" id="PF01882">
    <property type="entry name" value="DUF58"/>
    <property type="match status" value="1"/>
</dbReference>
<protein>
    <recommendedName>
        <fullName evidence="1">DUF58 domain-containing protein</fullName>
    </recommendedName>
</protein>
<feature type="domain" description="DUF58" evidence="1">
    <location>
        <begin position="42"/>
        <end position="246"/>
    </location>
</feature>
<dbReference type="RefSeq" id="WP_015333686.1">
    <property type="nucleotide sequence ID" value="NC_020054.1"/>
</dbReference>
<evidence type="ECO:0000259" key="1">
    <source>
        <dbReference type="Pfam" id="PF01882"/>
    </source>
</evidence>
<dbReference type="PANTHER" id="PTHR33608">
    <property type="entry name" value="BLL2464 PROTEIN"/>
    <property type="match status" value="1"/>
</dbReference>
<proteinExistence type="predicted"/>